<dbReference type="EMBL" id="JAMPKX010000021">
    <property type="protein sequence ID" value="MEP0950153.1"/>
    <property type="molecule type" value="Genomic_DNA"/>
</dbReference>
<sequence length="33" mass="3406">MPIGFSYASAAKRRLAATKVAHITIKAASAVGF</sequence>
<dbReference type="RefSeq" id="WP_242021660.1">
    <property type="nucleotide sequence ID" value="NZ_JAMPKX010000021.1"/>
</dbReference>
<organism evidence="1 2">
    <name type="scientific">Leptolyngbya subtilissima DQ-A4</name>
    <dbReference type="NCBI Taxonomy" id="2933933"/>
    <lineage>
        <taxon>Bacteria</taxon>
        <taxon>Bacillati</taxon>
        <taxon>Cyanobacteriota</taxon>
        <taxon>Cyanophyceae</taxon>
        <taxon>Leptolyngbyales</taxon>
        <taxon>Leptolyngbyaceae</taxon>
        <taxon>Leptolyngbya group</taxon>
        <taxon>Leptolyngbya</taxon>
    </lineage>
</organism>
<proteinExistence type="predicted"/>
<gene>
    <name evidence="1" type="ORF">NC992_24990</name>
</gene>
<evidence type="ECO:0000313" key="1">
    <source>
        <dbReference type="EMBL" id="MEP0950153.1"/>
    </source>
</evidence>
<protein>
    <submittedName>
        <fullName evidence="1">Uncharacterized protein</fullName>
    </submittedName>
</protein>
<name>A0ABV0KBP2_9CYAN</name>
<keyword evidence="2" id="KW-1185">Reference proteome</keyword>
<evidence type="ECO:0000313" key="2">
    <source>
        <dbReference type="Proteomes" id="UP001482513"/>
    </source>
</evidence>
<accession>A0ABV0KBP2</accession>
<dbReference type="Proteomes" id="UP001482513">
    <property type="component" value="Unassembled WGS sequence"/>
</dbReference>
<reference evidence="1 2" key="1">
    <citation type="submission" date="2022-04" db="EMBL/GenBank/DDBJ databases">
        <title>Positive selection, recombination, and allopatry shape intraspecific diversity of widespread and dominant cyanobacteria.</title>
        <authorList>
            <person name="Wei J."/>
            <person name="Shu W."/>
            <person name="Hu C."/>
        </authorList>
    </citation>
    <scope>NUCLEOTIDE SEQUENCE [LARGE SCALE GENOMIC DNA]</scope>
    <source>
        <strain evidence="1 2">DQ-A4</strain>
    </source>
</reference>
<comment type="caution">
    <text evidence="1">The sequence shown here is derived from an EMBL/GenBank/DDBJ whole genome shotgun (WGS) entry which is preliminary data.</text>
</comment>